<dbReference type="RefSeq" id="WP_053402864.1">
    <property type="nucleotide sequence ID" value="NZ_JAUKEN010000002.1"/>
</dbReference>
<dbReference type="EMBL" id="LILC01000023">
    <property type="protein sequence ID" value="KOO43054.1"/>
    <property type="molecule type" value="Genomic_DNA"/>
</dbReference>
<keyword evidence="2" id="KW-1185">Reference proteome</keyword>
<accession>A0A0M0KW66</accession>
<protein>
    <submittedName>
        <fullName evidence="1">Uncharacterized protein</fullName>
    </submittedName>
</protein>
<evidence type="ECO:0000313" key="1">
    <source>
        <dbReference type="EMBL" id="KOO43054.1"/>
    </source>
</evidence>
<gene>
    <name evidence="1" type="ORF">AMD01_18210</name>
</gene>
<organism evidence="1 2">
    <name type="scientific">Priestia koreensis</name>
    <dbReference type="NCBI Taxonomy" id="284581"/>
    <lineage>
        <taxon>Bacteria</taxon>
        <taxon>Bacillati</taxon>
        <taxon>Bacillota</taxon>
        <taxon>Bacilli</taxon>
        <taxon>Bacillales</taxon>
        <taxon>Bacillaceae</taxon>
        <taxon>Priestia</taxon>
    </lineage>
</organism>
<reference evidence="2" key="1">
    <citation type="submission" date="2015-08" db="EMBL/GenBank/DDBJ databases">
        <title>Fjat-14210 dsm16467.</title>
        <authorList>
            <person name="Liu B."/>
            <person name="Wang J."/>
            <person name="Zhu Y."/>
            <person name="Liu G."/>
            <person name="Chen Q."/>
            <person name="Chen Z."/>
            <person name="Lan J."/>
            <person name="Che J."/>
            <person name="Ge C."/>
            <person name="Shi H."/>
            <person name="Pan Z."/>
            <person name="Liu X."/>
        </authorList>
    </citation>
    <scope>NUCLEOTIDE SEQUENCE [LARGE SCALE GENOMIC DNA]</scope>
    <source>
        <strain evidence="2">DSM 16467</strain>
    </source>
</reference>
<dbReference type="AlphaFoldDB" id="A0A0M0KW66"/>
<dbReference type="OrthoDB" id="2055332at2"/>
<sequence>MNVLKGFLQAEINTQELYKDIMSFITSYHIRCGEFEGNEYIIKKMDQTNFILFPEYIDADGEREIHGAISVYRNTSN</sequence>
<name>A0A0M0KW66_9BACI</name>
<evidence type="ECO:0000313" key="2">
    <source>
        <dbReference type="Proteomes" id="UP000037558"/>
    </source>
</evidence>
<comment type="caution">
    <text evidence="1">The sequence shown here is derived from an EMBL/GenBank/DDBJ whole genome shotgun (WGS) entry which is preliminary data.</text>
</comment>
<dbReference type="PATRIC" id="fig|284581.3.peg.3156"/>
<proteinExistence type="predicted"/>
<dbReference type="Proteomes" id="UP000037558">
    <property type="component" value="Unassembled WGS sequence"/>
</dbReference>